<evidence type="ECO:0000313" key="4">
    <source>
        <dbReference type="Proteomes" id="UP000194003"/>
    </source>
</evidence>
<sequence length="221" mass="23899">MRESSMKRTRPWSMGMGIALALGLSGCAPLLLGGGAAVTGAAAERRGAMSVVDDAWIDAKLNTLFVRSESVKWGNVSFRVYRGKVLLMGTAETEAEVSEAVRLAQSVTGVKHVYNELKVQYVSAKDIAHDAWISAQVKARIFGDEHVRGLDIHVDTVNQVVYLTGLADSQAERQRAERLASITPGVKEVVSYIEVVPSDYPVSPTMPEQNPEPDTVSSDVL</sequence>
<protein>
    <submittedName>
        <fullName evidence="3">Putative transport-associated protein</fullName>
    </submittedName>
</protein>
<keyword evidence="4" id="KW-1185">Reference proteome</keyword>
<proteinExistence type="predicted"/>
<dbReference type="PANTHER" id="PTHR34606">
    <property type="entry name" value="BON DOMAIN-CONTAINING PROTEIN"/>
    <property type="match status" value="1"/>
</dbReference>
<dbReference type="STRING" id="1434232.MAIT1_00474"/>
<organism evidence="3 4">
    <name type="scientific">Magnetofaba australis IT-1</name>
    <dbReference type="NCBI Taxonomy" id="1434232"/>
    <lineage>
        <taxon>Bacteria</taxon>
        <taxon>Pseudomonadati</taxon>
        <taxon>Pseudomonadota</taxon>
        <taxon>Magnetococcia</taxon>
        <taxon>Magnetococcales</taxon>
        <taxon>Magnetococcaceae</taxon>
        <taxon>Magnetofaba</taxon>
    </lineage>
</organism>
<evidence type="ECO:0000313" key="3">
    <source>
        <dbReference type="EMBL" id="OSM00057.1"/>
    </source>
</evidence>
<dbReference type="PROSITE" id="PS51257">
    <property type="entry name" value="PROKAR_LIPOPROTEIN"/>
    <property type="match status" value="1"/>
</dbReference>
<dbReference type="InterPro" id="IPR007055">
    <property type="entry name" value="BON_dom"/>
</dbReference>
<dbReference type="Proteomes" id="UP000194003">
    <property type="component" value="Unassembled WGS sequence"/>
</dbReference>
<dbReference type="AlphaFoldDB" id="A0A1Y2JYT5"/>
<accession>A0A1Y2JYT5</accession>
<name>A0A1Y2JYT5_9PROT</name>
<feature type="domain" description="BON" evidence="2">
    <location>
        <begin position="53"/>
        <end position="121"/>
    </location>
</feature>
<dbReference type="PROSITE" id="PS50914">
    <property type="entry name" value="BON"/>
    <property type="match status" value="2"/>
</dbReference>
<dbReference type="EMBL" id="LVJN01000021">
    <property type="protein sequence ID" value="OSM00057.1"/>
    <property type="molecule type" value="Genomic_DNA"/>
</dbReference>
<comment type="caution">
    <text evidence="3">The sequence shown here is derived from an EMBL/GenBank/DDBJ whole genome shotgun (WGS) entry which is preliminary data.</text>
</comment>
<dbReference type="Gene3D" id="3.30.1340.30">
    <property type="match status" value="2"/>
</dbReference>
<evidence type="ECO:0000259" key="2">
    <source>
        <dbReference type="PROSITE" id="PS50914"/>
    </source>
</evidence>
<reference evidence="3 4" key="1">
    <citation type="journal article" date="2016" name="BMC Genomics">
        <title>Combined genomic and structural analyses of a cultured magnetotactic bacterium reveals its niche adaptation to a dynamic environment.</title>
        <authorList>
            <person name="Araujo A.C."/>
            <person name="Morillo V."/>
            <person name="Cypriano J."/>
            <person name="Teixeira L.C."/>
            <person name="Leao P."/>
            <person name="Lyra S."/>
            <person name="Almeida L.G."/>
            <person name="Bazylinski D.A."/>
            <person name="Vasconcellos A.T."/>
            <person name="Abreu F."/>
            <person name="Lins U."/>
        </authorList>
    </citation>
    <scope>NUCLEOTIDE SEQUENCE [LARGE SCALE GENOMIC DNA]</scope>
    <source>
        <strain evidence="3 4">IT-1</strain>
    </source>
</reference>
<dbReference type="SMART" id="SM00749">
    <property type="entry name" value="BON"/>
    <property type="match status" value="2"/>
</dbReference>
<dbReference type="InterPro" id="IPR014004">
    <property type="entry name" value="Transpt-assoc_nodulatn_dom_bac"/>
</dbReference>
<gene>
    <name evidence="3" type="ORF">MAIT1_00474</name>
</gene>
<evidence type="ECO:0000256" key="1">
    <source>
        <dbReference type="SAM" id="MobiDB-lite"/>
    </source>
</evidence>
<dbReference type="PANTHER" id="PTHR34606:SF15">
    <property type="entry name" value="BON DOMAIN-CONTAINING PROTEIN"/>
    <property type="match status" value="1"/>
</dbReference>
<dbReference type="InterPro" id="IPR051686">
    <property type="entry name" value="Lipoprotein_DolP"/>
</dbReference>
<feature type="domain" description="BON" evidence="2">
    <location>
        <begin position="129"/>
        <end position="197"/>
    </location>
</feature>
<dbReference type="Pfam" id="PF04972">
    <property type="entry name" value="BON"/>
    <property type="match status" value="2"/>
</dbReference>
<feature type="region of interest" description="Disordered" evidence="1">
    <location>
        <begin position="201"/>
        <end position="221"/>
    </location>
</feature>